<evidence type="ECO:0000313" key="3">
    <source>
        <dbReference type="Proteomes" id="UP000320776"/>
    </source>
</evidence>
<feature type="transmembrane region" description="Helical" evidence="1">
    <location>
        <begin position="42"/>
        <end position="60"/>
    </location>
</feature>
<evidence type="ECO:0000256" key="1">
    <source>
        <dbReference type="SAM" id="Phobius"/>
    </source>
</evidence>
<keyword evidence="1" id="KW-1133">Transmembrane helix</keyword>
<accession>A0A517DUR9</accession>
<protein>
    <submittedName>
        <fullName evidence="2">Uncharacterized protein</fullName>
    </submittedName>
</protein>
<keyword evidence="1" id="KW-0812">Transmembrane</keyword>
<dbReference type="RefSeq" id="WP_144350589.1">
    <property type="nucleotide sequence ID" value="NZ_CP036259.1"/>
</dbReference>
<evidence type="ECO:0000313" key="2">
    <source>
        <dbReference type="EMBL" id="QDR81048.1"/>
    </source>
</evidence>
<proteinExistence type="predicted"/>
<keyword evidence="1" id="KW-0472">Membrane</keyword>
<organism evidence="2 3">
    <name type="scientific">Sporomusa termitida</name>
    <dbReference type="NCBI Taxonomy" id="2377"/>
    <lineage>
        <taxon>Bacteria</taxon>
        <taxon>Bacillati</taxon>
        <taxon>Bacillota</taxon>
        <taxon>Negativicutes</taxon>
        <taxon>Selenomonadales</taxon>
        <taxon>Sporomusaceae</taxon>
        <taxon>Sporomusa</taxon>
    </lineage>
</organism>
<dbReference type="OrthoDB" id="1683612at2"/>
<gene>
    <name evidence="2" type="ORF">SPTER_24030</name>
</gene>
<feature type="transmembrane region" description="Helical" evidence="1">
    <location>
        <begin position="12"/>
        <end position="36"/>
    </location>
</feature>
<dbReference type="EMBL" id="CP036259">
    <property type="protein sequence ID" value="QDR81048.1"/>
    <property type="molecule type" value="Genomic_DNA"/>
</dbReference>
<name>A0A517DUR9_9FIRM</name>
<dbReference type="KEGG" id="sted:SPTER_24030"/>
<reference evidence="2 3" key="1">
    <citation type="submission" date="2019-02" db="EMBL/GenBank/DDBJ databases">
        <title>Closed genome of Sporomusa termitida DSM 4440.</title>
        <authorList>
            <person name="Poehlein A."/>
            <person name="Daniel R."/>
        </authorList>
    </citation>
    <scope>NUCLEOTIDE SEQUENCE [LARGE SCALE GENOMIC DNA]</scope>
    <source>
        <strain evidence="2 3">DSM 4440</strain>
    </source>
</reference>
<dbReference type="AlphaFoldDB" id="A0A517DUR9"/>
<dbReference type="Proteomes" id="UP000320776">
    <property type="component" value="Chromosome"/>
</dbReference>
<keyword evidence="3" id="KW-1185">Reference proteome</keyword>
<sequence length="96" mass="10425">MKGFKRKNGKFASLVSLIALTAMLMLFAVNLPVFLGSTAGKVFIAFWGGFALVMGAAHVVRLAAPRERRLAIVPLTPGLKDARTRKKQRSVRGLQS</sequence>